<name>A0ABP1KB22_9EUKA</name>
<dbReference type="Proteomes" id="UP001642409">
    <property type="component" value="Unassembled WGS sequence"/>
</dbReference>
<evidence type="ECO:0000313" key="2">
    <source>
        <dbReference type="Proteomes" id="UP001642409"/>
    </source>
</evidence>
<evidence type="ECO:0000313" key="1">
    <source>
        <dbReference type="EMBL" id="CAL6057862.1"/>
    </source>
</evidence>
<reference evidence="1 2" key="1">
    <citation type="submission" date="2024-07" db="EMBL/GenBank/DDBJ databases">
        <authorList>
            <person name="Akdeniz Z."/>
        </authorList>
    </citation>
    <scope>NUCLEOTIDE SEQUENCE [LARGE SCALE GENOMIC DNA]</scope>
</reference>
<gene>
    <name evidence="1" type="ORF">HINF_LOCUS47752</name>
</gene>
<accession>A0ABP1KB22</accession>
<comment type="caution">
    <text evidence="1">The sequence shown here is derived from an EMBL/GenBank/DDBJ whole genome shotgun (WGS) entry which is preliminary data.</text>
</comment>
<keyword evidence="2" id="KW-1185">Reference proteome</keyword>
<proteinExistence type="predicted"/>
<protein>
    <submittedName>
        <fullName evidence="1">Hypothetical_protein</fullName>
    </submittedName>
</protein>
<sequence length="735" mass="80394">MLFIKLFAETYVIQDLYKQRFSINSVNYCLLYGLPIQPMCSDIYISSTVTSQQTEGCQNVRFSLTQDQFNVSVLNIFGDIRVQSVVQTSITLFAPSIQPISIQNLNLNISVTSPFDFSLVRTNTSLNVSNSLLNVVQSSLSQNSSLIQIYLSNQTARFVQTQLSGQIQMQNAFFGGFFVNASTSIVNILNCYTELIFSSTNAFAFGDFFYVENSTVNQNTVLNNTGDFQRLNNSANGICYTQVDSRGGNALYNTLTTTASTKYYLPVDQLLFCIQCNTNHSGAKCKTCTNNTQYMDGKCRVPDPIQTGSSQCYIDEIINDRICISCNVGYKLFQCISCADTHINLDGICRPRCATCSGQCYNDPSLMTPIKCLMCDSGFDINTFCQQCLPSFTLMYGVCVLKKICTYTDYLSQTLSTTGGYYIQYYLETDTSCTESYIQNIVINADLNAVFSSFSLLGPNTDNTKLKGKFISGNVTISGTVNTVYVSGLLYRESKAIIISAVEVNLKVTCNSKQAFIAGLVSQTDFYNNYYQISQVTITVTVATNNNNPVSLGGVFSRISYTGVQVQNHLINSTSVVLVINNIAPTSNIGGIVALSNLSSINLNASKCSISTSLQLQQGGFTGNYLSGILQINASNITSSLTLGGGLFYYVLNSTIQVSSVNIILTQNQNYGGFNLIENSTITITNLVYNLKPTLTLGKMSNGQISWANINIQGPYVQCISTKCTVNSADISGTV</sequence>
<dbReference type="EMBL" id="CAXDID020000216">
    <property type="protein sequence ID" value="CAL6057862.1"/>
    <property type="molecule type" value="Genomic_DNA"/>
</dbReference>
<organism evidence="1 2">
    <name type="scientific">Hexamita inflata</name>
    <dbReference type="NCBI Taxonomy" id="28002"/>
    <lineage>
        <taxon>Eukaryota</taxon>
        <taxon>Metamonada</taxon>
        <taxon>Diplomonadida</taxon>
        <taxon>Hexamitidae</taxon>
        <taxon>Hexamitinae</taxon>
        <taxon>Hexamita</taxon>
    </lineage>
</organism>